<dbReference type="Proteomes" id="UP000242450">
    <property type="component" value="Chromosome 1"/>
</dbReference>
<proteinExistence type="predicted"/>
<evidence type="ECO:0000256" key="1">
    <source>
        <dbReference type="SAM" id="MobiDB-lite"/>
    </source>
</evidence>
<gene>
    <name evidence="2" type="ORF">Celaphus_00009358</name>
</gene>
<comment type="caution">
    <text evidence="2">The sequence shown here is derived from an EMBL/GenBank/DDBJ whole genome shotgun (WGS) entry which is preliminary data.</text>
</comment>
<keyword evidence="3" id="KW-1185">Reference proteome</keyword>
<sequence length="174" mass="17967">MRVSGIRPRENREGSDYGASGEDALSRIQRLMAEGGMTAVVQREQSTTMASMGGFGNNIIVSHRIHRSSQTGAEPGAARTPSPQPSTSRGMLPEAGQLAERGLSPRTASWERPATPGREPALPASSPAPPPAPLPSTEGPTPQRCGLTNNNHLPDGGGSGSGEAAGPSGEPRNR</sequence>
<accession>A0A212DHT4</accession>
<feature type="region of interest" description="Disordered" evidence="1">
    <location>
        <begin position="1"/>
        <end position="21"/>
    </location>
</feature>
<dbReference type="AlphaFoldDB" id="A0A212DHT4"/>
<protein>
    <submittedName>
        <fullName evidence="2">AMBRA1</fullName>
    </submittedName>
</protein>
<evidence type="ECO:0000313" key="3">
    <source>
        <dbReference type="Proteomes" id="UP000242450"/>
    </source>
</evidence>
<feature type="compositionally biased region" description="Low complexity" evidence="1">
    <location>
        <begin position="164"/>
        <end position="174"/>
    </location>
</feature>
<dbReference type="OrthoDB" id="6363363at2759"/>
<feature type="region of interest" description="Disordered" evidence="1">
    <location>
        <begin position="63"/>
        <end position="174"/>
    </location>
</feature>
<name>A0A212DHT4_CEREH</name>
<organism evidence="2 3">
    <name type="scientific">Cervus elaphus hippelaphus</name>
    <name type="common">European red deer</name>
    <dbReference type="NCBI Taxonomy" id="46360"/>
    <lineage>
        <taxon>Eukaryota</taxon>
        <taxon>Metazoa</taxon>
        <taxon>Chordata</taxon>
        <taxon>Craniata</taxon>
        <taxon>Vertebrata</taxon>
        <taxon>Euteleostomi</taxon>
        <taxon>Mammalia</taxon>
        <taxon>Eutheria</taxon>
        <taxon>Laurasiatheria</taxon>
        <taxon>Artiodactyla</taxon>
        <taxon>Ruminantia</taxon>
        <taxon>Pecora</taxon>
        <taxon>Cervidae</taxon>
        <taxon>Cervinae</taxon>
        <taxon>Cervus</taxon>
    </lineage>
</organism>
<dbReference type="EMBL" id="MKHE01000001">
    <property type="protein sequence ID" value="OWK17817.1"/>
    <property type="molecule type" value="Genomic_DNA"/>
</dbReference>
<evidence type="ECO:0000313" key="2">
    <source>
        <dbReference type="EMBL" id="OWK17817.1"/>
    </source>
</evidence>
<reference evidence="2 3" key="1">
    <citation type="journal article" date="2018" name="Mol. Genet. Genomics">
        <title>The red deer Cervus elaphus genome CerEla1.0: sequencing, annotating, genes, and chromosomes.</title>
        <authorList>
            <person name="Bana N.A."/>
            <person name="Nyiri A."/>
            <person name="Nagy J."/>
            <person name="Frank K."/>
            <person name="Nagy T."/>
            <person name="Steger V."/>
            <person name="Schiller M."/>
            <person name="Lakatos P."/>
            <person name="Sugar L."/>
            <person name="Horn P."/>
            <person name="Barta E."/>
            <person name="Orosz L."/>
        </authorList>
    </citation>
    <scope>NUCLEOTIDE SEQUENCE [LARGE SCALE GENOMIC DNA]</scope>
    <source>
        <strain evidence="2">Hungarian</strain>
    </source>
</reference>